<keyword evidence="3" id="KW-1185">Reference proteome</keyword>
<reference evidence="2" key="2">
    <citation type="submission" date="2019-07" db="EMBL/GenBank/DDBJ databases">
        <authorList>
            <person name="Seetharam A."/>
            <person name="Woodhouse M."/>
            <person name="Cannon E."/>
        </authorList>
    </citation>
    <scope>NUCLEOTIDE SEQUENCE [LARGE SCALE GENOMIC DNA]</scope>
    <source>
        <strain evidence="2">cv. B73</strain>
    </source>
</reference>
<reference evidence="3" key="1">
    <citation type="journal article" date="2009" name="Science">
        <title>The B73 maize genome: complexity, diversity, and dynamics.</title>
        <authorList>
            <person name="Schnable P.S."/>
            <person name="Ware D."/>
            <person name="Fulton R.S."/>
            <person name="Stein J.C."/>
            <person name="Wei F."/>
            <person name="Pasternak S."/>
            <person name="Liang C."/>
            <person name="Zhang J."/>
            <person name="Fulton L."/>
            <person name="Graves T.A."/>
            <person name="Minx P."/>
            <person name="Reily A.D."/>
            <person name="Courtney L."/>
            <person name="Kruchowski S.S."/>
            <person name="Tomlinson C."/>
            <person name="Strong C."/>
            <person name="Delehaunty K."/>
            <person name="Fronick C."/>
            <person name="Courtney B."/>
            <person name="Rock S.M."/>
            <person name="Belter E."/>
            <person name="Du F."/>
            <person name="Kim K."/>
            <person name="Abbott R.M."/>
            <person name="Cotton M."/>
            <person name="Levy A."/>
            <person name="Marchetto P."/>
            <person name="Ochoa K."/>
            <person name="Jackson S.M."/>
            <person name="Gillam B."/>
            <person name="Chen W."/>
            <person name="Yan L."/>
            <person name="Higginbotham J."/>
            <person name="Cardenas M."/>
            <person name="Waligorski J."/>
            <person name="Applebaum E."/>
            <person name="Phelps L."/>
            <person name="Falcone J."/>
            <person name="Kanchi K."/>
            <person name="Thane T."/>
            <person name="Scimone A."/>
            <person name="Thane N."/>
            <person name="Henke J."/>
            <person name="Wang T."/>
            <person name="Ruppert J."/>
            <person name="Shah N."/>
            <person name="Rotter K."/>
            <person name="Hodges J."/>
            <person name="Ingenthron E."/>
            <person name="Cordes M."/>
            <person name="Kohlberg S."/>
            <person name="Sgro J."/>
            <person name="Delgado B."/>
            <person name="Mead K."/>
            <person name="Chinwalla A."/>
            <person name="Leonard S."/>
            <person name="Crouse K."/>
            <person name="Collura K."/>
            <person name="Kudrna D."/>
            <person name="Currie J."/>
            <person name="He R."/>
            <person name="Angelova A."/>
            <person name="Rajasekar S."/>
            <person name="Mueller T."/>
            <person name="Lomeli R."/>
            <person name="Scara G."/>
            <person name="Ko A."/>
            <person name="Delaney K."/>
            <person name="Wissotski M."/>
            <person name="Lopez G."/>
            <person name="Campos D."/>
            <person name="Braidotti M."/>
            <person name="Ashley E."/>
            <person name="Golser W."/>
            <person name="Kim H."/>
            <person name="Lee S."/>
            <person name="Lin J."/>
            <person name="Dujmic Z."/>
            <person name="Kim W."/>
            <person name="Talag J."/>
            <person name="Zuccolo A."/>
            <person name="Fan C."/>
            <person name="Sebastian A."/>
            <person name="Kramer M."/>
            <person name="Spiegel L."/>
            <person name="Nascimento L."/>
            <person name="Zutavern T."/>
            <person name="Miller B."/>
            <person name="Ambroise C."/>
            <person name="Muller S."/>
            <person name="Spooner W."/>
            <person name="Narechania A."/>
            <person name="Ren L."/>
            <person name="Wei S."/>
            <person name="Kumari S."/>
            <person name="Faga B."/>
            <person name="Levy M.J."/>
            <person name="McMahan L."/>
            <person name="Van Buren P."/>
            <person name="Vaughn M.W."/>
            <person name="Ying K."/>
            <person name="Yeh C.-T."/>
            <person name="Emrich S.J."/>
            <person name="Jia Y."/>
            <person name="Kalyanaraman A."/>
            <person name="Hsia A.-P."/>
            <person name="Barbazuk W.B."/>
            <person name="Baucom R.S."/>
            <person name="Brutnell T.P."/>
            <person name="Carpita N.C."/>
            <person name="Chaparro C."/>
            <person name="Chia J.-M."/>
            <person name="Deragon J.-M."/>
            <person name="Estill J.C."/>
            <person name="Fu Y."/>
            <person name="Jeddeloh J.A."/>
            <person name="Han Y."/>
            <person name="Lee H."/>
            <person name="Li P."/>
            <person name="Lisch D.R."/>
            <person name="Liu S."/>
            <person name="Liu Z."/>
            <person name="Nagel D.H."/>
            <person name="McCann M.C."/>
            <person name="SanMiguel P."/>
            <person name="Myers A.M."/>
            <person name="Nettleton D."/>
            <person name="Nguyen J."/>
            <person name="Penning B.W."/>
            <person name="Ponnala L."/>
            <person name="Schneider K.L."/>
            <person name="Schwartz D.C."/>
            <person name="Sharma A."/>
            <person name="Soderlund C."/>
            <person name="Springer N.M."/>
            <person name="Sun Q."/>
            <person name="Wang H."/>
            <person name="Waterman M."/>
            <person name="Westerman R."/>
            <person name="Wolfgruber T.K."/>
            <person name="Yang L."/>
            <person name="Yu Y."/>
            <person name="Zhang L."/>
            <person name="Zhou S."/>
            <person name="Zhu Q."/>
            <person name="Bennetzen J.L."/>
            <person name="Dawe R.K."/>
            <person name="Jiang J."/>
            <person name="Jiang N."/>
            <person name="Presting G.G."/>
            <person name="Wessler S.R."/>
            <person name="Aluru S."/>
            <person name="Martienssen R.A."/>
            <person name="Clifton S.W."/>
            <person name="McCombie W.R."/>
            <person name="Wing R.A."/>
            <person name="Wilson R.K."/>
        </authorList>
    </citation>
    <scope>NUCLEOTIDE SEQUENCE [LARGE SCALE GENOMIC DNA]</scope>
    <source>
        <strain evidence="3">cv. B73</strain>
    </source>
</reference>
<sequence>MKGESSQQEALRPSSRGTPPRGALAAPAEAGDLRVARVVGGGQHPGAPQARGEVLAAAGLPAGRRLRVLRRRGPGAARARPGDPRRLLRLLRGRHGHRGGAADVPDHAQHPGRRRPRRDRRQLDQLGGVDQGVGRRGEQARRPHEQIPLPDGEGGHEADREDRPVPHRLRDGSQDGDEPVHGLRLHVVPGARHLHLPRQHGAPRQAVRRHQAGADLRHNRRRREAPRVGVRADRREAVRGGPGLHGARLRGHHEEEGGHARPPHVRRPGRRAVRALQRCRAAHRCLHGQGLRRHPRVPGPPVGRPGTHGAVRGRPPRAGVRVRAGAPVQEAGGEGARQQGQGSGVRAIQLDSRAPGSALIKDDDWGIRRLSPSSDDMLYCTSI</sequence>
<accession>A0A804NRQ7</accession>
<evidence type="ECO:0000313" key="3">
    <source>
        <dbReference type="Proteomes" id="UP000007305"/>
    </source>
</evidence>
<dbReference type="AlphaFoldDB" id="A0A804NRQ7"/>
<feature type="compositionally biased region" description="Basic residues" evidence="1">
    <location>
        <begin position="87"/>
        <end position="98"/>
    </location>
</feature>
<feature type="region of interest" description="Disordered" evidence="1">
    <location>
        <begin position="290"/>
        <end position="360"/>
    </location>
</feature>
<feature type="region of interest" description="Disordered" evidence="1">
    <location>
        <begin position="66"/>
        <end position="181"/>
    </location>
</feature>
<feature type="compositionally biased region" description="Basic residues" evidence="1">
    <location>
        <begin position="110"/>
        <end position="120"/>
    </location>
</feature>
<dbReference type="EnsemblPlants" id="Zm00001eb181020_T001">
    <property type="protein sequence ID" value="Zm00001eb181020_P001"/>
    <property type="gene ID" value="Zm00001eb181020"/>
</dbReference>
<feature type="compositionally biased region" description="Basic residues" evidence="1">
    <location>
        <begin position="261"/>
        <end position="270"/>
    </location>
</feature>
<feature type="region of interest" description="Disordered" evidence="1">
    <location>
        <begin position="1"/>
        <end position="29"/>
    </location>
</feature>
<name>A0A804NRQ7_MAIZE</name>
<dbReference type="InParanoid" id="A0A804NRQ7"/>
<dbReference type="Proteomes" id="UP000007305">
    <property type="component" value="Chromosome 4"/>
</dbReference>
<dbReference type="Gramene" id="Zm00001eb181020_T001">
    <property type="protein sequence ID" value="Zm00001eb181020_P001"/>
    <property type="gene ID" value="Zm00001eb181020"/>
</dbReference>
<proteinExistence type="predicted"/>
<organism evidence="2 3">
    <name type="scientific">Zea mays</name>
    <name type="common">Maize</name>
    <dbReference type="NCBI Taxonomy" id="4577"/>
    <lineage>
        <taxon>Eukaryota</taxon>
        <taxon>Viridiplantae</taxon>
        <taxon>Streptophyta</taxon>
        <taxon>Embryophyta</taxon>
        <taxon>Tracheophyta</taxon>
        <taxon>Spermatophyta</taxon>
        <taxon>Magnoliopsida</taxon>
        <taxon>Liliopsida</taxon>
        <taxon>Poales</taxon>
        <taxon>Poaceae</taxon>
        <taxon>PACMAD clade</taxon>
        <taxon>Panicoideae</taxon>
        <taxon>Andropogonodae</taxon>
        <taxon>Andropogoneae</taxon>
        <taxon>Tripsacinae</taxon>
        <taxon>Zea</taxon>
    </lineage>
</organism>
<feature type="compositionally biased region" description="Basic and acidic residues" evidence="1">
    <location>
        <begin position="133"/>
        <end position="145"/>
    </location>
</feature>
<evidence type="ECO:0000313" key="2">
    <source>
        <dbReference type="EnsemblPlants" id="Zm00001eb181020_P001"/>
    </source>
</evidence>
<reference evidence="2" key="3">
    <citation type="submission" date="2021-05" db="UniProtKB">
        <authorList>
            <consortium name="EnsemblPlants"/>
        </authorList>
    </citation>
    <scope>IDENTIFICATION</scope>
    <source>
        <strain evidence="2">cv. B73</strain>
    </source>
</reference>
<feature type="compositionally biased region" description="Low complexity" evidence="1">
    <location>
        <begin position="304"/>
        <end position="340"/>
    </location>
</feature>
<protein>
    <submittedName>
        <fullName evidence="2">Uncharacterized protein</fullName>
    </submittedName>
</protein>
<feature type="compositionally biased region" description="Basic and acidic residues" evidence="1">
    <location>
        <begin position="153"/>
        <end position="181"/>
    </location>
</feature>
<feature type="region of interest" description="Disordered" evidence="1">
    <location>
        <begin position="199"/>
        <end position="270"/>
    </location>
</feature>
<evidence type="ECO:0000256" key="1">
    <source>
        <dbReference type="SAM" id="MobiDB-lite"/>
    </source>
</evidence>